<dbReference type="OrthoDB" id="6261922at2759"/>
<dbReference type="PROSITE" id="PS00134">
    <property type="entry name" value="TRYPSIN_HIS"/>
    <property type="match status" value="1"/>
</dbReference>
<dbReference type="PANTHER" id="PTHR24258:SF129">
    <property type="entry name" value="LP15124P-RELATED"/>
    <property type="match status" value="1"/>
</dbReference>
<dbReference type="PRINTS" id="PR00722">
    <property type="entry name" value="CHYMOTRYPSIN"/>
</dbReference>
<gene>
    <name evidence="8" type="primary">101899513</name>
    <name evidence="10" type="synonym">LOC101899513</name>
</gene>
<organism evidence="8">
    <name type="scientific">Musca domestica</name>
    <name type="common">House fly</name>
    <dbReference type="NCBI Taxonomy" id="7370"/>
    <lineage>
        <taxon>Eukaryota</taxon>
        <taxon>Metazoa</taxon>
        <taxon>Ecdysozoa</taxon>
        <taxon>Arthropoda</taxon>
        <taxon>Hexapoda</taxon>
        <taxon>Insecta</taxon>
        <taxon>Pterygota</taxon>
        <taxon>Neoptera</taxon>
        <taxon>Endopterygota</taxon>
        <taxon>Diptera</taxon>
        <taxon>Brachycera</taxon>
        <taxon>Muscomorpha</taxon>
        <taxon>Muscoidea</taxon>
        <taxon>Muscidae</taxon>
        <taxon>Musca</taxon>
    </lineage>
</organism>
<dbReference type="RefSeq" id="XP_011296220.1">
    <property type="nucleotide sequence ID" value="XM_011297918.2"/>
</dbReference>
<dbReference type="GO" id="GO:0004252">
    <property type="term" value="F:serine-type endopeptidase activity"/>
    <property type="evidence" value="ECO:0007669"/>
    <property type="project" value="InterPro"/>
</dbReference>
<reference evidence="8" key="1">
    <citation type="submission" date="2020-05" db="UniProtKB">
        <authorList>
            <consortium name="EnsemblMetazoa"/>
        </authorList>
    </citation>
    <scope>IDENTIFICATION</scope>
    <source>
        <strain evidence="8">Aabys</strain>
    </source>
</reference>
<dbReference type="GO" id="GO:0005576">
    <property type="term" value="C:extracellular region"/>
    <property type="evidence" value="ECO:0007669"/>
    <property type="project" value="UniProtKB-SubCell"/>
</dbReference>
<feature type="signal peptide" evidence="6">
    <location>
        <begin position="1"/>
        <end position="23"/>
    </location>
</feature>
<proteinExistence type="predicted"/>
<feature type="chain" id="PRO_5044561350" description="Phenoloxidase-activating factor 2" evidence="6">
    <location>
        <begin position="24"/>
        <end position="423"/>
    </location>
</feature>
<evidence type="ECO:0000256" key="6">
    <source>
        <dbReference type="SAM" id="SignalP"/>
    </source>
</evidence>
<evidence type="ECO:0000313" key="10">
    <source>
        <dbReference type="RefSeq" id="XP_011296220.1"/>
    </source>
</evidence>
<dbReference type="InterPro" id="IPR041515">
    <property type="entry name" value="PPAF-2-like_Clip"/>
</dbReference>
<accession>A0A1I8N7C2</accession>
<dbReference type="CDD" id="cd00190">
    <property type="entry name" value="Tryp_SPc"/>
    <property type="match status" value="1"/>
</dbReference>
<reference evidence="10" key="2">
    <citation type="submission" date="2025-04" db="UniProtKB">
        <authorList>
            <consortium name="RefSeq"/>
        </authorList>
    </citation>
    <scope>IDENTIFICATION</scope>
    <source>
        <strain evidence="10">Aabys</strain>
    </source>
</reference>
<evidence type="ECO:0000256" key="4">
    <source>
        <dbReference type="ARBA" id="ARBA00068096"/>
    </source>
</evidence>
<name>A0A1I8N7C2_MUSDO</name>
<dbReference type="Gene3D" id="2.40.10.10">
    <property type="entry name" value="Trypsin-like serine proteases"/>
    <property type="match status" value="1"/>
</dbReference>
<dbReference type="GeneID" id="101899513"/>
<keyword evidence="2" id="KW-0964">Secreted</keyword>
<keyword evidence="3" id="KW-1015">Disulfide bond</keyword>
<dbReference type="SMART" id="SM00020">
    <property type="entry name" value="Tryp_SPc"/>
    <property type="match status" value="1"/>
</dbReference>
<dbReference type="InterPro" id="IPR018114">
    <property type="entry name" value="TRYPSIN_HIS"/>
</dbReference>
<keyword evidence="6" id="KW-0732">Signal</keyword>
<evidence type="ECO:0000259" key="7">
    <source>
        <dbReference type="PROSITE" id="PS50240"/>
    </source>
</evidence>
<dbReference type="KEGG" id="mde:101899513"/>
<dbReference type="FunFam" id="2.40.10.10:FF:000038">
    <property type="entry name" value="Serine protease"/>
    <property type="match status" value="1"/>
</dbReference>
<dbReference type="PANTHER" id="PTHR24258">
    <property type="entry name" value="SERINE PROTEASE-RELATED"/>
    <property type="match status" value="1"/>
</dbReference>
<evidence type="ECO:0000256" key="1">
    <source>
        <dbReference type="ARBA" id="ARBA00004613"/>
    </source>
</evidence>
<dbReference type="InterPro" id="IPR009003">
    <property type="entry name" value="Peptidase_S1_PA"/>
</dbReference>
<keyword evidence="9" id="KW-1185">Reference proteome</keyword>
<dbReference type="GO" id="GO:0006508">
    <property type="term" value="P:proteolysis"/>
    <property type="evidence" value="ECO:0007669"/>
    <property type="project" value="InterPro"/>
</dbReference>
<dbReference type="InterPro" id="IPR043504">
    <property type="entry name" value="Peptidase_S1_PA_chymotrypsin"/>
</dbReference>
<dbReference type="Pfam" id="PF18322">
    <property type="entry name" value="CLIP_1"/>
    <property type="match status" value="1"/>
</dbReference>
<dbReference type="InterPro" id="IPR001254">
    <property type="entry name" value="Trypsin_dom"/>
</dbReference>
<dbReference type="Pfam" id="PF00089">
    <property type="entry name" value="Trypsin"/>
    <property type="match status" value="1"/>
</dbReference>
<dbReference type="eggNOG" id="KOG3627">
    <property type="taxonomic scope" value="Eukaryota"/>
</dbReference>
<dbReference type="AlphaFoldDB" id="A0A1I8N7C2"/>
<evidence type="ECO:0000256" key="5">
    <source>
        <dbReference type="ARBA" id="ARBA00076468"/>
    </source>
</evidence>
<feature type="domain" description="Peptidase S1" evidence="7">
    <location>
        <begin position="160"/>
        <end position="412"/>
    </location>
</feature>
<comment type="subcellular location">
    <subcellularLocation>
        <location evidence="1">Secreted</location>
    </subcellularLocation>
</comment>
<evidence type="ECO:0000313" key="9">
    <source>
        <dbReference type="Proteomes" id="UP001652621"/>
    </source>
</evidence>
<evidence type="ECO:0000256" key="2">
    <source>
        <dbReference type="ARBA" id="ARBA00022525"/>
    </source>
</evidence>
<dbReference type="SUPFAM" id="SSF50494">
    <property type="entry name" value="Trypsin-like serine proteases"/>
    <property type="match status" value="1"/>
</dbReference>
<dbReference type="VEuPathDB" id="VectorBase:MDOA012312"/>
<dbReference type="EnsemblMetazoa" id="MDOA012312-RB">
    <property type="protein sequence ID" value="MDOA012312-PB"/>
    <property type="gene ID" value="MDOA012312"/>
</dbReference>
<protein>
    <recommendedName>
        <fullName evidence="4">Phenoloxidase-activating factor 2</fullName>
    </recommendedName>
    <alternativeName>
        <fullName evidence="5">Prophenoloxidase-activating factor II</fullName>
    </alternativeName>
</protein>
<sequence length="423" mass="46802">MMMLKVTTLLTVVVLLLTGRSHGQGVSLTDLINQNFGATSNQTNTAELSGDLNDIINDTFLTKPNKTTTPDFKTTTTAPGVYKSCGLEKECVPRHLCLDGRVNTDGIGLLNIRIDGSECAYNELCCALSDKTTKPVVPPVPPVQHDGCGWRNKDGIAYRIQGARDNEAEFGEFPWMVAILRAMDYVGDIIYQYACGGSLIAKNVILTAAHCVINREANELIVRAGEWDTKTTNEILPHVDRRVREIIRHERFHKGAVYNDVALLILSEDFQWQENIRPICLPESSMKFDHSRCYATGWGKDKFSNAGEYQTILKKVDVPIVPHDTCEANLRQTRLGLHFSLHESFICAGGEKGKDTCKGDGGSPLVCPMPGTPDRFYQAGIVSWGIGCAEENIPGVYANVPHLRSWISEKLSIQDIPFNDFTP</sequence>
<dbReference type="PROSITE" id="PS50240">
    <property type="entry name" value="TRYPSIN_DOM"/>
    <property type="match status" value="1"/>
</dbReference>
<evidence type="ECO:0000313" key="8">
    <source>
        <dbReference type="EnsemblMetazoa" id="MDOA012312-PB"/>
    </source>
</evidence>
<dbReference type="InterPro" id="IPR001314">
    <property type="entry name" value="Peptidase_S1A"/>
</dbReference>
<dbReference type="VEuPathDB" id="VectorBase:MDOMA2_020171"/>
<evidence type="ECO:0000256" key="3">
    <source>
        <dbReference type="ARBA" id="ARBA00023157"/>
    </source>
</evidence>
<dbReference type="Proteomes" id="UP001652621">
    <property type="component" value="Unplaced"/>
</dbReference>